<evidence type="ECO:0000256" key="3">
    <source>
        <dbReference type="ARBA" id="ARBA00009504"/>
    </source>
</evidence>
<comment type="similarity">
    <text evidence="3">Belongs to the eukaryotic release factor 1 family. Pelota subfamily.</text>
</comment>
<reference evidence="7" key="1">
    <citation type="journal article" date="2021" name="Front. Plant Sci.">
        <title>Chromosome-Scale Genome Assembly for Chinese Sour Jujube and Insights Into Its Genome Evolution and Domestication Signature.</title>
        <authorList>
            <person name="Shen L.-Y."/>
            <person name="Luo H."/>
            <person name="Wang X.-L."/>
            <person name="Wang X.-M."/>
            <person name="Qiu X.-J."/>
            <person name="Liu H."/>
            <person name="Zhou S.-S."/>
            <person name="Jia K.-H."/>
            <person name="Nie S."/>
            <person name="Bao Y.-T."/>
            <person name="Zhang R.-G."/>
            <person name="Yun Q.-Z."/>
            <person name="Chai Y.-H."/>
            <person name="Lu J.-Y."/>
            <person name="Li Y."/>
            <person name="Zhao S.-W."/>
            <person name="Mao J.-F."/>
            <person name="Jia S.-G."/>
            <person name="Mao Y.-M."/>
        </authorList>
    </citation>
    <scope>NUCLEOTIDE SEQUENCE</scope>
    <source>
        <strain evidence="7">AT0</strain>
        <tissue evidence="7">Leaf</tissue>
    </source>
</reference>
<accession>A0A978UBB8</accession>
<evidence type="ECO:0000256" key="4">
    <source>
        <dbReference type="ARBA" id="ARBA00022490"/>
    </source>
</evidence>
<comment type="subcellular location">
    <subcellularLocation>
        <location evidence="2">Cytoplasm</location>
    </subcellularLocation>
</comment>
<dbReference type="PANTHER" id="PTHR10853">
    <property type="entry name" value="PELOTA"/>
    <property type="match status" value="1"/>
</dbReference>
<dbReference type="OrthoDB" id="1164674at2759"/>
<dbReference type="GO" id="GO:0046872">
    <property type="term" value="F:metal ion binding"/>
    <property type="evidence" value="ECO:0007669"/>
    <property type="project" value="UniProtKB-KW"/>
</dbReference>
<keyword evidence="4" id="KW-0963">Cytoplasm</keyword>
<organism evidence="7 8">
    <name type="scientific">Ziziphus jujuba var. spinosa</name>
    <dbReference type="NCBI Taxonomy" id="714518"/>
    <lineage>
        <taxon>Eukaryota</taxon>
        <taxon>Viridiplantae</taxon>
        <taxon>Streptophyta</taxon>
        <taxon>Embryophyta</taxon>
        <taxon>Tracheophyta</taxon>
        <taxon>Spermatophyta</taxon>
        <taxon>Magnoliopsida</taxon>
        <taxon>eudicotyledons</taxon>
        <taxon>Gunneridae</taxon>
        <taxon>Pentapetalae</taxon>
        <taxon>rosids</taxon>
        <taxon>fabids</taxon>
        <taxon>Rosales</taxon>
        <taxon>Rhamnaceae</taxon>
        <taxon>Paliureae</taxon>
        <taxon>Ziziphus</taxon>
    </lineage>
</organism>
<dbReference type="Gene3D" id="3.30.420.60">
    <property type="entry name" value="eRF1 domain 2"/>
    <property type="match status" value="1"/>
</dbReference>
<dbReference type="EMBL" id="JAEACU010000012">
    <property type="protein sequence ID" value="KAH7512061.1"/>
    <property type="molecule type" value="Genomic_DNA"/>
</dbReference>
<proteinExistence type="inferred from homology"/>
<dbReference type="PANTHER" id="PTHR10853:SF3">
    <property type="entry name" value="EUKARYOTIC RELEASE FACTOR 1 (ERF1) FAMILY PROTEIN"/>
    <property type="match status" value="1"/>
</dbReference>
<dbReference type="InterPro" id="IPR005142">
    <property type="entry name" value="eRF1_3"/>
</dbReference>
<dbReference type="Gene3D" id="3.30.1330.30">
    <property type="match status" value="1"/>
</dbReference>
<evidence type="ECO:0000313" key="8">
    <source>
        <dbReference type="Proteomes" id="UP000813462"/>
    </source>
</evidence>
<dbReference type="GO" id="GO:0070481">
    <property type="term" value="P:nuclear-transcribed mRNA catabolic process, non-stop decay"/>
    <property type="evidence" value="ECO:0007669"/>
    <property type="project" value="InterPro"/>
</dbReference>
<keyword evidence="5" id="KW-0479">Metal-binding</keyword>
<evidence type="ECO:0000256" key="1">
    <source>
        <dbReference type="ARBA" id="ARBA00001968"/>
    </source>
</evidence>
<dbReference type="GO" id="GO:0071025">
    <property type="term" value="P:RNA surveillance"/>
    <property type="evidence" value="ECO:0007669"/>
    <property type="project" value="InterPro"/>
</dbReference>
<comment type="cofactor">
    <cofactor evidence="1">
        <name>a divalent metal cation</name>
        <dbReference type="ChEBI" id="CHEBI:60240"/>
    </cofactor>
</comment>
<dbReference type="GO" id="GO:0070966">
    <property type="term" value="P:nuclear-transcribed mRNA catabolic process, no-go decay"/>
    <property type="evidence" value="ECO:0007669"/>
    <property type="project" value="InterPro"/>
</dbReference>
<dbReference type="InterPro" id="IPR029064">
    <property type="entry name" value="Ribosomal_eL30-like_sf"/>
</dbReference>
<dbReference type="GO" id="GO:0005737">
    <property type="term" value="C:cytoplasm"/>
    <property type="evidence" value="ECO:0007669"/>
    <property type="project" value="UniProtKB-SubCell"/>
</dbReference>
<evidence type="ECO:0000256" key="5">
    <source>
        <dbReference type="ARBA" id="ARBA00022723"/>
    </source>
</evidence>
<dbReference type="SUPFAM" id="SSF53137">
    <property type="entry name" value="Translational machinery components"/>
    <property type="match status" value="1"/>
</dbReference>
<feature type="domain" description="eRF1" evidence="6">
    <location>
        <begin position="44"/>
        <end position="141"/>
    </location>
</feature>
<dbReference type="AlphaFoldDB" id="A0A978UBB8"/>
<gene>
    <name evidence="7" type="ORF">FEM48_Zijuj12G0050500</name>
</gene>
<dbReference type="GO" id="GO:0032790">
    <property type="term" value="P:ribosome disassembly"/>
    <property type="evidence" value="ECO:0007669"/>
    <property type="project" value="TreeGrafter"/>
</dbReference>
<dbReference type="Proteomes" id="UP000813462">
    <property type="component" value="Unassembled WGS sequence"/>
</dbReference>
<dbReference type="FunFam" id="3.30.1330.30:FF:000008">
    <property type="entry name" value="Protein pelota homolog"/>
    <property type="match status" value="1"/>
</dbReference>
<evidence type="ECO:0000256" key="2">
    <source>
        <dbReference type="ARBA" id="ARBA00004496"/>
    </source>
</evidence>
<sequence>MKSVGDNKSRIVVVETKAGKKNSLNEVLHDDTVMNLIKDTRAVMEIRAFMEFVDLLSSHSDRACYGTKSVEAAHELLAIEKLWITDDLFRNAEIATRKKYIGLVNAVKNAGGNTFVLSPNHVSGEELAKLTGIAATLRFPVPGLDDMEI</sequence>
<name>A0A978UBB8_ZIZJJ</name>
<comment type="caution">
    <text evidence="7">The sequence shown here is derived from an EMBL/GenBank/DDBJ whole genome shotgun (WGS) entry which is preliminary data.</text>
</comment>
<evidence type="ECO:0000313" key="7">
    <source>
        <dbReference type="EMBL" id="KAH7512061.1"/>
    </source>
</evidence>
<dbReference type="GO" id="GO:0070651">
    <property type="term" value="P:nonfunctional rRNA decay"/>
    <property type="evidence" value="ECO:0007669"/>
    <property type="project" value="TreeGrafter"/>
</dbReference>
<protein>
    <recommendedName>
        <fullName evidence="6">eRF1 domain-containing protein</fullName>
    </recommendedName>
</protein>
<dbReference type="InterPro" id="IPR042226">
    <property type="entry name" value="eFR1_2_sf"/>
</dbReference>
<dbReference type="SUPFAM" id="SSF55315">
    <property type="entry name" value="L30e-like"/>
    <property type="match status" value="1"/>
</dbReference>
<evidence type="ECO:0000259" key="6">
    <source>
        <dbReference type="Pfam" id="PF03465"/>
    </source>
</evidence>
<dbReference type="InterPro" id="IPR004405">
    <property type="entry name" value="TF_pelota"/>
</dbReference>
<dbReference type="Pfam" id="PF03465">
    <property type="entry name" value="eRF1_3"/>
    <property type="match status" value="1"/>
</dbReference>